<dbReference type="Proteomes" id="UP001144673">
    <property type="component" value="Unassembled WGS sequence"/>
</dbReference>
<dbReference type="EMBL" id="JAJHUN010000006">
    <property type="protein sequence ID" value="KAJ4158077.1"/>
    <property type="molecule type" value="Genomic_DNA"/>
</dbReference>
<protein>
    <submittedName>
        <fullName evidence="1">Uncharacterized protein</fullName>
    </submittedName>
</protein>
<accession>A0A9W8UPY5</accession>
<organism evidence="1 2">
    <name type="scientific">Akanthomyces muscarius</name>
    <name type="common">Entomopathogenic fungus</name>
    <name type="synonym">Lecanicillium muscarium</name>
    <dbReference type="NCBI Taxonomy" id="2231603"/>
    <lineage>
        <taxon>Eukaryota</taxon>
        <taxon>Fungi</taxon>
        <taxon>Dikarya</taxon>
        <taxon>Ascomycota</taxon>
        <taxon>Pezizomycotina</taxon>
        <taxon>Sordariomycetes</taxon>
        <taxon>Hypocreomycetidae</taxon>
        <taxon>Hypocreales</taxon>
        <taxon>Cordycipitaceae</taxon>
        <taxon>Akanthomyces</taxon>
    </lineage>
</organism>
<gene>
    <name evidence="1" type="ORF">LMH87_008622</name>
</gene>
<keyword evidence="2" id="KW-1185">Reference proteome</keyword>
<dbReference type="GeneID" id="80895781"/>
<comment type="caution">
    <text evidence="1">The sequence shown here is derived from an EMBL/GenBank/DDBJ whole genome shotgun (WGS) entry which is preliminary data.</text>
</comment>
<reference evidence="1" key="1">
    <citation type="journal article" date="2023" name="Access Microbiol">
        <title>De-novo genome assembly for Akanthomyces muscarius, a biocontrol agent of insect agricultural pests.</title>
        <authorList>
            <person name="Erdos Z."/>
            <person name="Studholme D.J."/>
            <person name="Raymond B."/>
            <person name="Sharma M."/>
        </authorList>
    </citation>
    <scope>NUCLEOTIDE SEQUENCE</scope>
    <source>
        <strain evidence="1">Ve6</strain>
    </source>
</reference>
<dbReference type="RefSeq" id="XP_056056444.1">
    <property type="nucleotide sequence ID" value="XM_056201820.1"/>
</dbReference>
<name>A0A9W8UPY5_AKAMU</name>
<dbReference type="KEGG" id="amus:LMH87_008622"/>
<sequence length="218" mass="23809">MFFMPSAVCVVPLDTGFVEWNVQLSMSVWARTSPAASAQRRTSRHRKVVEQHAPNVVINGTYVAKNSYFVIGQLLILHTRTQLTGRMKLIGAMMVFFMGTLAAEPLGELECHIDPALRQSGVPDPEGAYLATCFREPKAGVDDGSRITINTKATRALCKTTGGKYCASSCILSGNQFTEKDLKEGWDAVCEELYAICKKNGSKRVGVFPAPQKLPSSC</sequence>
<evidence type="ECO:0000313" key="2">
    <source>
        <dbReference type="Proteomes" id="UP001144673"/>
    </source>
</evidence>
<proteinExistence type="predicted"/>
<dbReference type="AlphaFoldDB" id="A0A9W8UPY5"/>
<evidence type="ECO:0000313" key="1">
    <source>
        <dbReference type="EMBL" id="KAJ4158077.1"/>
    </source>
</evidence>